<protein>
    <recommendedName>
        <fullName evidence="3">SWIM-type domain-containing protein</fullName>
    </recommendedName>
</protein>
<evidence type="ECO:0000259" key="3">
    <source>
        <dbReference type="PROSITE" id="PS50966"/>
    </source>
</evidence>
<dbReference type="AlphaFoldDB" id="A0A402AND7"/>
<keyword evidence="1" id="KW-0862">Zinc</keyword>
<keyword evidence="1" id="KW-0863">Zinc-finger</keyword>
<keyword evidence="1" id="KW-0479">Metal-binding</keyword>
<dbReference type="InterPro" id="IPR007527">
    <property type="entry name" value="Znf_SWIM"/>
</dbReference>
<keyword evidence="5" id="KW-1185">Reference proteome</keyword>
<proteinExistence type="predicted"/>
<feature type="region of interest" description="Disordered" evidence="2">
    <location>
        <begin position="110"/>
        <end position="139"/>
    </location>
</feature>
<evidence type="ECO:0000313" key="5">
    <source>
        <dbReference type="Proteomes" id="UP000287188"/>
    </source>
</evidence>
<gene>
    <name evidence="4" type="ORF">KDK_44020</name>
</gene>
<dbReference type="PROSITE" id="PS50966">
    <property type="entry name" value="ZF_SWIM"/>
    <property type="match status" value="1"/>
</dbReference>
<name>A0A402AND7_9CHLR</name>
<reference evidence="5" key="1">
    <citation type="submission" date="2018-12" db="EMBL/GenBank/DDBJ databases">
        <title>Tengunoibacter tsumagoiensis gen. nov., sp. nov., Dictyobacter kobayashii sp. nov., D. alpinus sp. nov., and D. joshuensis sp. nov. and description of Dictyobacteraceae fam. nov. within the order Ktedonobacterales isolated from Tengu-no-mugimeshi.</title>
        <authorList>
            <person name="Wang C.M."/>
            <person name="Zheng Y."/>
            <person name="Sakai Y."/>
            <person name="Toyoda A."/>
            <person name="Minakuchi Y."/>
            <person name="Abe K."/>
            <person name="Yokota A."/>
            <person name="Yabe S."/>
        </authorList>
    </citation>
    <scope>NUCLEOTIDE SEQUENCE [LARGE SCALE GENOMIC DNA]</scope>
    <source>
        <strain evidence="5">Uno11</strain>
    </source>
</reference>
<feature type="domain" description="SWIM-type" evidence="3">
    <location>
        <begin position="52"/>
        <end position="85"/>
    </location>
</feature>
<dbReference type="RefSeq" id="WP_161977538.1">
    <property type="nucleotide sequence ID" value="NZ_BIFS01000001.1"/>
</dbReference>
<dbReference type="EMBL" id="BIFS01000001">
    <property type="protein sequence ID" value="GCE20602.1"/>
    <property type="molecule type" value="Genomic_DNA"/>
</dbReference>
<evidence type="ECO:0000313" key="4">
    <source>
        <dbReference type="EMBL" id="GCE20602.1"/>
    </source>
</evidence>
<organism evidence="4 5">
    <name type="scientific">Dictyobacter kobayashii</name>
    <dbReference type="NCBI Taxonomy" id="2014872"/>
    <lineage>
        <taxon>Bacteria</taxon>
        <taxon>Bacillati</taxon>
        <taxon>Chloroflexota</taxon>
        <taxon>Ktedonobacteria</taxon>
        <taxon>Ktedonobacterales</taxon>
        <taxon>Dictyobacteraceae</taxon>
        <taxon>Dictyobacter</taxon>
    </lineage>
</organism>
<evidence type="ECO:0000256" key="2">
    <source>
        <dbReference type="SAM" id="MobiDB-lite"/>
    </source>
</evidence>
<evidence type="ECO:0000256" key="1">
    <source>
        <dbReference type="PROSITE-ProRule" id="PRU00325"/>
    </source>
</evidence>
<comment type="caution">
    <text evidence="4">The sequence shown here is derived from an EMBL/GenBank/DDBJ whole genome shotgun (WGS) entry which is preliminary data.</text>
</comment>
<dbReference type="Proteomes" id="UP000287188">
    <property type="component" value="Unassembled WGS sequence"/>
</dbReference>
<accession>A0A402AND7</accession>
<sequence>MELHITTDQVSQMAPDASAVKAGKKLAQTKFWLNLGHNEQAIWGECQGSGLYQVRMERATFTTQCSCPSRKLPCKHSLGLLFLAAATPEALPESEPLEWVSSWLKKRAAQQKRQETSTTKASQEPTEGKQKKSAEKRQEKIQQGIEQLDLWLNDLIRNGLGGLETQPASFWEQQAAQMVDAQASGLAARIRVLATIPNASKNWTTRLLAQLGKLALLTEAYQHQERFEPDAQENIRQLVGWSLKEAEVLEHGSHVTDDWLFLGQTRETIERGRTQRTWLRGTTTGHDTFVLQFSFAGTPFTEHYPLGTHQAAELVYWPGVVPQRALFAQRQGVGQPIQEQLPGVASIEDFLGGVARQLARHPWQEQFLCVIQNTLPIYEKESKRWYLRDRQGQALPLARTQDEHWKLLALSGGHAVDFAGEWNGETLLPLGVLVDHTYHLL</sequence>
<dbReference type="GO" id="GO:0008270">
    <property type="term" value="F:zinc ion binding"/>
    <property type="evidence" value="ECO:0007669"/>
    <property type="project" value="UniProtKB-KW"/>
</dbReference>
<dbReference type="Pfam" id="PF04434">
    <property type="entry name" value="SWIM"/>
    <property type="match status" value="1"/>
</dbReference>
<feature type="compositionally biased region" description="Polar residues" evidence="2">
    <location>
        <begin position="116"/>
        <end position="125"/>
    </location>
</feature>
<feature type="compositionally biased region" description="Basic and acidic residues" evidence="2">
    <location>
        <begin position="126"/>
        <end position="139"/>
    </location>
</feature>